<dbReference type="GO" id="GO:0016887">
    <property type="term" value="F:ATP hydrolysis activity"/>
    <property type="evidence" value="ECO:0007669"/>
    <property type="project" value="InterPro"/>
</dbReference>
<sequence>MNLISLENICKSYSEKILLNNISLGINEGEKIGVIGINGTGKSTLLKIVAGISTYDSGNIITANKLTISYLSQNTYFDDNATVIEQIFNGNSPFMKVLRDYESTLNEINKNPEDDILQQKLVAIISKIDSFNGWDLEGEAKIILGKLGINNFDAKVNSLSGGQKKRIALASALIKPSDLLILDEPTNHIDNETVAWLEEYLNKRKGALLMITHDRYFLDRVTNRILEINRGNIYSYAGNYSVFLEKKLERQELEKSSEEKRQNLLRRELAWIKRGAKARSTKQKARIQRFEELRDSGIEQVDDKIEISAASTRLGKKVLELHNINKKYKDKVVINDFSYIFSKNDRVGIIGPNGMGKSTLLNICTKKIAPDNGEVIIGETVKFGYFAQGNKEINKNLRVIEYIKEGAEFIKSENGELISASKMLEMFLFTPEMQWTPISKLSGGEKRRLYLLRILMEAPNVLILDEPTNDLDIETLTILEDYIQSFNGTIIAVSHDRYFLDKIADKLLVFKGKGLIDYHVGNYSEYMEKENQRLKDTPEPSVKKEKSKAPKEENKCKNKNNTLKFSYKEKREYEQIDDIIQNTEDEICKLDEEISKCTTDYVKLEELLQNKKEVEEKLEHLYERWEYLNELAQKIQDQKK</sequence>
<dbReference type="InterPro" id="IPR003439">
    <property type="entry name" value="ABC_transporter-like_ATP-bd"/>
</dbReference>
<dbReference type="GO" id="GO:0003677">
    <property type="term" value="F:DNA binding"/>
    <property type="evidence" value="ECO:0007669"/>
    <property type="project" value="InterPro"/>
</dbReference>
<dbReference type="Proteomes" id="UP000175744">
    <property type="component" value="Unassembled WGS sequence"/>
</dbReference>
<dbReference type="GO" id="GO:0005524">
    <property type="term" value="F:ATP binding"/>
    <property type="evidence" value="ECO:0007669"/>
    <property type="project" value="UniProtKB-KW"/>
</dbReference>
<reference evidence="7 8" key="1">
    <citation type="submission" date="2016-06" db="EMBL/GenBank/DDBJ databases">
        <title>Genome sequence of Clostridium acetireducens DSM 10703.</title>
        <authorList>
            <person name="Poehlein A."/>
            <person name="Fluechter S."/>
            <person name="Duerre P."/>
            <person name="Daniel R."/>
        </authorList>
    </citation>
    <scope>NUCLEOTIDE SEQUENCE [LARGE SCALE GENOMIC DNA]</scope>
    <source>
        <strain evidence="7 8">DSM 10703</strain>
    </source>
</reference>
<dbReference type="Gene3D" id="1.10.287.380">
    <property type="entry name" value="Valyl-tRNA synthetase, C-terminal domain"/>
    <property type="match status" value="1"/>
</dbReference>
<dbReference type="PATRIC" id="fig|1121290.3.peg.2190"/>
<comment type="caution">
    <text evidence="7">The sequence shown here is derived from an EMBL/GenBank/DDBJ whole genome shotgun (WGS) entry which is preliminary data.</text>
</comment>
<organism evidence="7 8">
    <name type="scientific">Clostridium acetireducens DSM 10703</name>
    <dbReference type="NCBI Taxonomy" id="1121290"/>
    <lineage>
        <taxon>Bacteria</taxon>
        <taxon>Bacillati</taxon>
        <taxon>Bacillota</taxon>
        <taxon>Clostridia</taxon>
        <taxon>Eubacteriales</taxon>
        <taxon>Clostridiaceae</taxon>
        <taxon>Clostridium</taxon>
    </lineage>
</organism>
<keyword evidence="2" id="KW-0547">Nucleotide-binding</keyword>
<dbReference type="Gene3D" id="3.40.50.300">
    <property type="entry name" value="P-loop containing nucleotide triphosphate hydrolases"/>
    <property type="match status" value="2"/>
</dbReference>
<dbReference type="FunFam" id="3.40.50.300:FF:000309">
    <property type="entry name" value="ABC transporter ATP-binding protein"/>
    <property type="match status" value="1"/>
</dbReference>
<dbReference type="PROSITE" id="PS00211">
    <property type="entry name" value="ABC_TRANSPORTER_1"/>
    <property type="match status" value="1"/>
</dbReference>
<evidence type="ECO:0000256" key="2">
    <source>
        <dbReference type="ARBA" id="ARBA00022741"/>
    </source>
</evidence>
<keyword evidence="3 7" id="KW-0067">ATP-binding</keyword>
<dbReference type="EMBL" id="LZFO01000048">
    <property type="protein sequence ID" value="OFI01352.1"/>
    <property type="molecule type" value="Genomic_DNA"/>
</dbReference>
<dbReference type="InterPro" id="IPR027417">
    <property type="entry name" value="P-loop_NTPase"/>
</dbReference>
<dbReference type="Pfam" id="PF00005">
    <property type="entry name" value="ABC_tran"/>
    <property type="match status" value="2"/>
</dbReference>
<dbReference type="InterPro" id="IPR037118">
    <property type="entry name" value="Val-tRNA_synth_C_sf"/>
</dbReference>
<dbReference type="FunFam" id="3.40.50.300:FF:000011">
    <property type="entry name" value="Putative ABC transporter ATP-binding component"/>
    <property type="match status" value="1"/>
</dbReference>
<keyword evidence="4" id="KW-0175">Coiled coil</keyword>
<feature type="coiled-coil region" evidence="4">
    <location>
        <begin position="241"/>
        <end position="268"/>
    </location>
</feature>
<dbReference type="InterPro" id="IPR032781">
    <property type="entry name" value="ABC_tran_Xtn"/>
</dbReference>
<evidence type="ECO:0000313" key="8">
    <source>
        <dbReference type="Proteomes" id="UP000175744"/>
    </source>
</evidence>
<dbReference type="RefSeq" id="WP_070111276.1">
    <property type="nucleotide sequence ID" value="NZ_LZFO01000048.1"/>
</dbReference>
<feature type="region of interest" description="Disordered" evidence="5">
    <location>
        <begin position="530"/>
        <end position="555"/>
    </location>
</feature>
<dbReference type="SMART" id="SM00382">
    <property type="entry name" value="AAA"/>
    <property type="match status" value="2"/>
</dbReference>
<keyword evidence="1" id="KW-0677">Repeat</keyword>
<protein>
    <submittedName>
        <fullName evidence="7">Putative ABC transporter ATP-binding protein YjjK</fullName>
    </submittedName>
</protein>
<evidence type="ECO:0000256" key="3">
    <source>
        <dbReference type="ARBA" id="ARBA00022840"/>
    </source>
</evidence>
<evidence type="ECO:0000313" key="7">
    <source>
        <dbReference type="EMBL" id="OFI01352.1"/>
    </source>
</evidence>
<dbReference type="InterPro" id="IPR003593">
    <property type="entry name" value="AAA+_ATPase"/>
</dbReference>
<dbReference type="PANTHER" id="PTHR42855:SF1">
    <property type="entry name" value="ABC TRANSPORTER DOMAIN-CONTAINING PROTEIN"/>
    <property type="match status" value="1"/>
</dbReference>
<evidence type="ECO:0000256" key="4">
    <source>
        <dbReference type="SAM" id="Coils"/>
    </source>
</evidence>
<dbReference type="Pfam" id="PF16326">
    <property type="entry name" value="ABC_tran_CTD"/>
    <property type="match status" value="1"/>
</dbReference>
<feature type="domain" description="ABC transporter" evidence="6">
    <location>
        <begin position="4"/>
        <end position="255"/>
    </location>
</feature>
<dbReference type="SUPFAM" id="SSF52540">
    <property type="entry name" value="P-loop containing nucleoside triphosphate hydrolases"/>
    <property type="match status" value="2"/>
</dbReference>
<dbReference type="PROSITE" id="PS50893">
    <property type="entry name" value="ABC_TRANSPORTER_2"/>
    <property type="match status" value="2"/>
</dbReference>
<accession>A0A1E8EVS0</accession>
<name>A0A1E8EVS0_9CLOT</name>
<dbReference type="InterPro" id="IPR051309">
    <property type="entry name" value="ABCF_ATPase"/>
</dbReference>
<evidence type="ECO:0000256" key="1">
    <source>
        <dbReference type="ARBA" id="ARBA00022737"/>
    </source>
</evidence>
<dbReference type="AlphaFoldDB" id="A0A1E8EVS0"/>
<feature type="domain" description="ABC transporter" evidence="6">
    <location>
        <begin position="319"/>
        <end position="537"/>
    </location>
</feature>
<dbReference type="PANTHER" id="PTHR42855">
    <property type="entry name" value="ABC TRANSPORTER ATP-BINDING SUBUNIT"/>
    <property type="match status" value="1"/>
</dbReference>
<dbReference type="InterPro" id="IPR017871">
    <property type="entry name" value="ABC_transporter-like_CS"/>
</dbReference>
<dbReference type="CDD" id="cd03221">
    <property type="entry name" value="ABCF_EF-3"/>
    <property type="match status" value="2"/>
</dbReference>
<keyword evidence="8" id="KW-1185">Reference proteome</keyword>
<dbReference type="InterPro" id="IPR032524">
    <property type="entry name" value="ABC_tran_C"/>
</dbReference>
<proteinExistence type="predicted"/>
<dbReference type="OrthoDB" id="9801441at2"/>
<dbReference type="Pfam" id="PF12848">
    <property type="entry name" value="ABC_tran_Xtn"/>
    <property type="match status" value="1"/>
</dbReference>
<evidence type="ECO:0000256" key="5">
    <source>
        <dbReference type="SAM" id="MobiDB-lite"/>
    </source>
</evidence>
<evidence type="ECO:0000259" key="6">
    <source>
        <dbReference type="PROSITE" id="PS50893"/>
    </source>
</evidence>
<dbReference type="STRING" id="1121290.CLAOCE_21750"/>
<gene>
    <name evidence="7" type="primary">yjjK</name>
    <name evidence="7" type="ORF">CLOACE_21750</name>
</gene>